<dbReference type="PANTHER" id="PTHR45527:SF1">
    <property type="entry name" value="FATTY ACID SYNTHASE"/>
    <property type="match status" value="1"/>
</dbReference>
<organism evidence="5 6">
    <name type="scientific">Puniceibacterium sediminis</name>
    <dbReference type="NCBI Taxonomy" id="1608407"/>
    <lineage>
        <taxon>Bacteria</taxon>
        <taxon>Pseudomonadati</taxon>
        <taxon>Pseudomonadota</taxon>
        <taxon>Alphaproteobacteria</taxon>
        <taxon>Rhodobacterales</taxon>
        <taxon>Paracoccaceae</taxon>
        <taxon>Puniceibacterium</taxon>
    </lineage>
</organism>
<dbReference type="InterPro" id="IPR020806">
    <property type="entry name" value="PKS_PP-bd"/>
</dbReference>
<dbReference type="Gene3D" id="3.40.50.1820">
    <property type="entry name" value="alpha/beta hydrolase"/>
    <property type="match status" value="1"/>
</dbReference>
<dbReference type="SUPFAM" id="SSF56801">
    <property type="entry name" value="Acetyl-CoA synthetase-like"/>
    <property type="match status" value="1"/>
</dbReference>
<dbReference type="InterPro" id="IPR023213">
    <property type="entry name" value="CAT-like_dom_sf"/>
</dbReference>
<evidence type="ECO:0000256" key="2">
    <source>
        <dbReference type="ARBA" id="ARBA00022450"/>
    </source>
</evidence>
<dbReference type="PROSITE" id="PS00455">
    <property type="entry name" value="AMP_BINDING"/>
    <property type="match status" value="1"/>
</dbReference>
<dbReference type="Pfam" id="PF00975">
    <property type="entry name" value="Thioesterase"/>
    <property type="match status" value="1"/>
</dbReference>
<dbReference type="InterPro" id="IPR000873">
    <property type="entry name" value="AMP-dep_synth/lig_dom"/>
</dbReference>
<dbReference type="GO" id="GO:0031177">
    <property type="term" value="F:phosphopantetheine binding"/>
    <property type="evidence" value="ECO:0007669"/>
    <property type="project" value="InterPro"/>
</dbReference>
<dbReference type="RefSeq" id="WP_089273687.1">
    <property type="nucleotide sequence ID" value="NZ_FZNN01000031.1"/>
</dbReference>
<dbReference type="FunFam" id="3.40.50.980:FF:000002">
    <property type="entry name" value="Enterobactin synthetase component F"/>
    <property type="match status" value="1"/>
</dbReference>
<protein>
    <submittedName>
        <fullName evidence="5">Enterobactin synthetase component F</fullName>
    </submittedName>
</protein>
<dbReference type="Pfam" id="PF00550">
    <property type="entry name" value="PP-binding"/>
    <property type="match status" value="1"/>
</dbReference>
<dbReference type="Pfam" id="PF00668">
    <property type="entry name" value="Condensation"/>
    <property type="match status" value="1"/>
</dbReference>
<dbReference type="Gene3D" id="3.40.50.12780">
    <property type="entry name" value="N-terminal domain of ligase-like"/>
    <property type="match status" value="1"/>
</dbReference>
<dbReference type="SMART" id="SM00823">
    <property type="entry name" value="PKS_PP"/>
    <property type="match status" value="1"/>
</dbReference>
<dbReference type="InterPro" id="IPR009081">
    <property type="entry name" value="PP-bd_ACP"/>
</dbReference>
<dbReference type="GO" id="GO:0043041">
    <property type="term" value="P:amino acid activation for nonribosomal peptide biosynthetic process"/>
    <property type="evidence" value="ECO:0007669"/>
    <property type="project" value="TreeGrafter"/>
</dbReference>
<reference evidence="5 6" key="1">
    <citation type="submission" date="2017-06" db="EMBL/GenBank/DDBJ databases">
        <authorList>
            <person name="Kim H.J."/>
            <person name="Triplett B.A."/>
        </authorList>
    </citation>
    <scope>NUCLEOTIDE SEQUENCE [LARGE SCALE GENOMIC DNA]</scope>
    <source>
        <strain evidence="5 6">DSM 29052</strain>
    </source>
</reference>
<evidence type="ECO:0000313" key="5">
    <source>
        <dbReference type="EMBL" id="SNR82522.1"/>
    </source>
</evidence>
<dbReference type="Pfam" id="PF00501">
    <property type="entry name" value="AMP-binding"/>
    <property type="match status" value="1"/>
</dbReference>
<gene>
    <name evidence="5" type="ORF">SAMN06265370_13119</name>
</gene>
<dbReference type="SUPFAM" id="SSF47336">
    <property type="entry name" value="ACP-like"/>
    <property type="match status" value="1"/>
</dbReference>
<evidence type="ECO:0000256" key="1">
    <source>
        <dbReference type="ARBA" id="ARBA00001957"/>
    </source>
</evidence>
<evidence type="ECO:0000313" key="6">
    <source>
        <dbReference type="Proteomes" id="UP000198417"/>
    </source>
</evidence>
<dbReference type="EMBL" id="FZNN01000031">
    <property type="protein sequence ID" value="SNR82522.1"/>
    <property type="molecule type" value="Genomic_DNA"/>
</dbReference>
<dbReference type="PANTHER" id="PTHR45527">
    <property type="entry name" value="NONRIBOSOMAL PEPTIDE SYNTHETASE"/>
    <property type="match status" value="1"/>
</dbReference>
<dbReference type="InterPro" id="IPR042099">
    <property type="entry name" value="ANL_N_sf"/>
</dbReference>
<dbReference type="Gene3D" id="3.30.300.30">
    <property type="match status" value="1"/>
</dbReference>
<dbReference type="InterPro" id="IPR006162">
    <property type="entry name" value="Ppantetheine_attach_site"/>
</dbReference>
<keyword evidence="3" id="KW-0597">Phosphoprotein</keyword>
<dbReference type="InterPro" id="IPR001031">
    <property type="entry name" value="Thioesterase"/>
</dbReference>
<dbReference type="Gene3D" id="3.30.559.10">
    <property type="entry name" value="Chloramphenicol acetyltransferase-like domain"/>
    <property type="match status" value="1"/>
</dbReference>
<dbReference type="InterPro" id="IPR036736">
    <property type="entry name" value="ACP-like_sf"/>
</dbReference>
<sequence length="1283" mass="137724">MTIFPAALTEAQQGIWYAQALDPANPIFNTGQVVHIDGPLDLAAFQSAVAGLIAEVDSFRLRFKAEAEGVRQWLDPDTAAVLALRDLRGQVDALAVARAEMARDHATPVDLARDGLAAFTLYLIADDQALWYERAHHLALDGYAMVLVTQRVAALYNAQLTGRAAPPSLAPLSRALEADAAYQAGDQCPIDRTYWAAAGLHHGAPETLGRGRAVSARRFDRSRHPLPGELRTALLKRAEDAGVSWPDALTALTGAYVARFSSEGRAQIGVPHMGRMGSIAARVPCTLVNVLPLVVAPDEDAPTNDLLRSCAADLAQARKHGRYRAEHIRRDLGLVGAGRRLHGPMVNVLPFDATPRFADTKTRLEILGAGSVDDITFTFRDDPGTGLLLEVDSNPERYSAAEAAAHGARLLAFMQAAFGADTLVDVPLASPTEVEQLVHRNNATDHPVPDTTLTTLIEAGMRDNSDAPALTLGDKTLSHAELDRRSLALARRLTADGVTMGSIVAVDLPRSLDLVVALFGILRAGAAWLPLNPEDPPARKTQVLDLAQPARVLGFGPDQLPPEGWSAPEVPLAQPVPGDAAYVIFTSGSTGAPKGVVVEHRAIVNRLLWMRDHYGFGPQDRILQKTPATFDVSVWEFFLPVLCGAELVLAPDGAHRDPRHIARLIRDHAITTLHFVPSMLELFVETREAQGLCVTRVFTSGEALRPDLRDRFHAVLKGELHNLYGPTEAAVDVSFWDAGPQDRSDPLPIGHPVWNTRLYVLDQRLRPVPVGVPGRLWIGGVQLARGYLGRDDLTAERFLPDPFRPGARIYDTGDMAELRADGAIVYLGREDHQLKVRGIRIEPGEIEARLLSACPLTQIAVVPKVMGGSTRLVAYAVPETGTTGDIVALRATAVQLLPEPMRPQAWVLMETLPLGASGKLDRKALPLPSDGTEVQTAELTPTETRVARQFVRILGLAALPARDADFFDLGGDSLGAVRLAMALEEDFGTDPGLGALFESPTVAGLAAALSAQDEVNAGAGPVLRLSAGDGLPLWCLPPAGGLGWCYRDLARALGRPVIALQSPTLEPDAPPPASIEALAELYLGHIRALQPEGPVHLAGWSVGGIMAQALAVQLEAAGRAVGALALLDAYPSQHWRNEPEPDATAALKALLAIAGFDPDAHPELRTPEAVLGFLRLRGHPLGVLPEPLARGVIRTVQGTNRLIRAHRERPTTARLLHFTAALDHSGTAMSPAQWKPFAGQVEAVPLQQRHAGMTSGAASRVIAVRLAQEMTERERRHHATDGV</sequence>
<dbReference type="SUPFAM" id="SSF52777">
    <property type="entry name" value="CoA-dependent acyltransferases"/>
    <property type="match status" value="2"/>
</dbReference>
<dbReference type="NCBIfam" id="TIGR01733">
    <property type="entry name" value="AA-adenyl-dom"/>
    <property type="match status" value="1"/>
</dbReference>
<dbReference type="GO" id="GO:0009239">
    <property type="term" value="P:enterobactin biosynthetic process"/>
    <property type="evidence" value="ECO:0007669"/>
    <property type="project" value="TreeGrafter"/>
</dbReference>
<keyword evidence="2" id="KW-0596">Phosphopantetheine</keyword>
<dbReference type="InterPro" id="IPR020845">
    <property type="entry name" value="AMP-binding_CS"/>
</dbReference>
<feature type="domain" description="Carrier" evidence="4">
    <location>
        <begin position="937"/>
        <end position="1013"/>
    </location>
</feature>
<dbReference type="FunFam" id="2.30.38.10:FF:000001">
    <property type="entry name" value="Non-ribosomal peptide synthetase PvdI"/>
    <property type="match status" value="1"/>
</dbReference>
<dbReference type="GO" id="GO:0005829">
    <property type="term" value="C:cytosol"/>
    <property type="evidence" value="ECO:0007669"/>
    <property type="project" value="TreeGrafter"/>
</dbReference>
<dbReference type="InterPro" id="IPR020802">
    <property type="entry name" value="TesA-like"/>
</dbReference>
<proteinExistence type="predicted"/>
<dbReference type="GO" id="GO:0047527">
    <property type="term" value="F:2,3-dihydroxybenzoate-serine ligase activity"/>
    <property type="evidence" value="ECO:0007669"/>
    <property type="project" value="TreeGrafter"/>
</dbReference>
<dbReference type="InterPro" id="IPR001242">
    <property type="entry name" value="Condensation_dom"/>
</dbReference>
<keyword evidence="6" id="KW-1185">Reference proteome</keyword>
<dbReference type="InterPro" id="IPR029058">
    <property type="entry name" value="AB_hydrolase_fold"/>
</dbReference>
<comment type="cofactor">
    <cofactor evidence="1">
        <name>pantetheine 4'-phosphate</name>
        <dbReference type="ChEBI" id="CHEBI:47942"/>
    </cofactor>
</comment>
<dbReference type="OrthoDB" id="9803968at2"/>
<dbReference type="SMART" id="SM00824">
    <property type="entry name" value="PKS_TE"/>
    <property type="match status" value="1"/>
</dbReference>
<dbReference type="PROSITE" id="PS50075">
    <property type="entry name" value="CARRIER"/>
    <property type="match status" value="1"/>
</dbReference>
<dbReference type="FunFam" id="3.40.50.12780:FF:000012">
    <property type="entry name" value="Non-ribosomal peptide synthetase"/>
    <property type="match status" value="1"/>
</dbReference>
<dbReference type="GO" id="GO:0009366">
    <property type="term" value="C:enterobactin synthetase complex"/>
    <property type="evidence" value="ECO:0007669"/>
    <property type="project" value="TreeGrafter"/>
</dbReference>
<dbReference type="PROSITE" id="PS00012">
    <property type="entry name" value="PHOSPHOPANTETHEINE"/>
    <property type="match status" value="1"/>
</dbReference>
<dbReference type="Gene3D" id="3.30.559.30">
    <property type="entry name" value="Nonribosomal peptide synthetase, condensation domain"/>
    <property type="match status" value="1"/>
</dbReference>
<dbReference type="InterPro" id="IPR010071">
    <property type="entry name" value="AA_adenyl_dom"/>
</dbReference>
<dbReference type="Proteomes" id="UP000198417">
    <property type="component" value="Unassembled WGS sequence"/>
</dbReference>
<dbReference type="SUPFAM" id="SSF53474">
    <property type="entry name" value="alpha/beta-Hydrolases"/>
    <property type="match status" value="1"/>
</dbReference>
<dbReference type="InterPro" id="IPR045851">
    <property type="entry name" value="AMP-bd_C_sf"/>
</dbReference>
<name>A0A238ZH70_9RHOB</name>
<evidence type="ECO:0000259" key="4">
    <source>
        <dbReference type="PROSITE" id="PS50075"/>
    </source>
</evidence>
<evidence type="ECO:0000256" key="3">
    <source>
        <dbReference type="ARBA" id="ARBA00022553"/>
    </source>
</evidence>
<accession>A0A238ZH70</accession>